<evidence type="ECO:0000313" key="2">
    <source>
        <dbReference type="Proteomes" id="UP000007089"/>
    </source>
</evidence>
<sequence length="163" mass="17972">MTASVTPMNGARRRSSYRKRVYHDRLLAAFVQHTRTEDVAKHVRLSVRTVQRWRAIPECWAEVEAARGEVIRDAVTRLRNGLPSAADRLVQLARGAKSDHVAARAAQAVIEAHATLTVRQDLDARLARVEELLAACAARWALCSAPPATGASRRFETILGGAR</sequence>
<reference evidence="1" key="1">
    <citation type="submission" date="2009-01" db="EMBL/GenBank/DDBJ databases">
        <title>Complete sequence of Anaeromyxobacter dehalogenans 2CP-1.</title>
        <authorList>
            <consortium name="US DOE Joint Genome Institute"/>
            <person name="Lucas S."/>
            <person name="Copeland A."/>
            <person name="Lapidus A."/>
            <person name="Glavina del Rio T."/>
            <person name="Dalin E."/>
            <person name="Tice H."/>
            <person name="Bruce D."/>
            <person name="Goodwin L."/>
            <person name="Pitluck S."/>
            <person name="Saunders E."/>
            <person name="Brettin T."/>
            <person name="Detter J.C."/>
            <person name="Han C."/>
            <person name="Larimer F."/>
            <person name="Land M."/>
            <person name="Hauser L."/>
            <person name="Kyrpides N."/>
            <person name="Ovchinnikova G."/>
            <person name="Beliaev A.S."/>
            <person name="Richardson P."/>
        </authorList>
    </citation>
    <scope>NUCLEOTIDE SEQUENCE</scope>
    <source>
        <strain evidence="1">2CP-1</strain>
    </source>
</reference>
<dbReference type="HOGENOM" id="CLU_1623721_0_0_7"/>
<accession>B8J5A1</accession>
<name>B8J5A1_ANAD2</name>
<gene>
    <name evidence="1" type="ordered locus">A2cp1_3433</name>
</gene>
<dbReference type="EMBL" id="CP001359">
    <property type="protein sequence ID" value="ACL66763.1"/>
    <property type="molecule type" value="Genomic_DNA"/>
</dbReference>
<proteinExistence type="predicted"/>
<protein>
    <recommendedName>
        <fullName evidence="3">Homeodomain phBC6A51-type domain-containing protein</fullName>
    </recommendedName>
</protein>
<dbReference type="Proteomes" id="UP000007089">
    <property type="component" value="Chromosome"/>
</dbReference>
<dbReference type="RefSeq" id="WP_015934570.1">
    <property type="nucleotide sequence ID" value="NC_011891.1"/>
</dbReference>
<evidence type="ECO:0000313" key="1">
    <source>
        <dbReference type="EMBL" id="ACL66763.1"/>
    </source>
</evidence>
<dbReference type="KEGG" id="acp:A2cp1_3433"/>
<organism evidence="1 2">
    <name type="scientific">Anaeromyxobacter dehalogenans (strain ATCC BAA-258 / DSM 21875 / 2CP-1)</name>
    <dbReference type="NCBI Taxonomy" id="455488"/>
    <lineage>
        <taxon>Bacteria</taxon>
        <taxon>Pseudomonadati</taxon>
        <taxon>Myxococcota</taxon>
        <taxon>Myxococcia</taxon>
        <taxon>Myxococcales</taxon>
        <taxon>Cystobacterineae</taxon>
        <taxon>Anaeromyxobacteraceae</taxon>
        <taxon>Anaeromyxobacter</taxon>
    </lineage>
</organism>
<evidence type="ECO:0008006" key="3">
    <source>
        <dbReference type="Google" id="ProtNLM"/>
    </source>
</evidence>
<keyword evidence="2" id="KW-1185">Reference proteome</keyword>
<dbReference type="AlphaFoldDB" id="B8J5A1"/>